<evidence type="ECO:0000313" key="2">
    <source>
        <dbReference type="Proteomes" id="UP000092616"/>
    </source>
</evidence>
<evidence type="ECO:0000313" key="1">
    <source>
        <dbReference type="EMBL" id="OBX77153.1"/>
    </source>
</evidence>
<comment type="caution">
    <text evidence="1">The sequence shown here is derived from an EMBL/GenBank/DDBJ whole genome shotgun (WGS) entry which is preliminary data.</text>
</comment>
<accession>A0A1B8QBN0</accession>
<dbReference type="Proteomes" id="UP000092616">
    <property type="component" value="Unassembled WGS sequence"/>
</dbReference>
<dbReference type="EMBL" id="LZNA01000052">
    <property type="protein sequence ID" value="OBX77153.1"/>
    <property type="molecule type" value="Genomic_DNA"/>
</dbReference>
<organism evidence="1 2">
    <name type="scientific">Faucicola atlantae</name>
    <dbReference type="NCBI Taxonomy" id="34059"/>
    <lineage>
        <taxon>Bacteria</taxon>
        <taxon>Pseudomonadati</taxon>
        <taxon>Pseudomonadota</taxon>
        <taxon>Gammaproteobacteria</taxon>
        <taxon>Moraxellales</taxon>
        <taxon>Moraxellaceae</taxon>
        <taxon>Faucicola</taxon>
    </lineage>
</organism>
<reference evidence="1 2" key="1">
    <citation type="submission" date="2016-06" db="EMBL/GenBank/DDBJ databases">
        <title>Draft genome of Moraxella atlantae CCUG 59586.</title>
        <authorList>
            <person name="Salva-Serra F."/>
            <person name="Engstrom-Jakobsson H."/>
            <person name="Thorell K."/>
            <person name="Gonzales-Siles L."/>
            <person name="Karlsson R."/>
            <person name="Boulund F."/>
            <person name="Engstrand L."/>
            <person name="Kristiansson E."/>
            <person name="Moore E."/>
        </authorList>
    </citation>
    <scope>NUCLEOTIDE SEQUENCE [LARGE SCALE GENOMIC DNA]</scope>
    <source>
        <strain evidence="1 2">CCUG 59586</strain>
    </source>
</reference>
<dbReference type="AlphaFoldDB" id="A0A1B8QBN0"/>
<gene>
    <name evidence="1" type="ORF">A9306_09800</name>
</gene>
<protein>
    <submittedName>
        <fullName evidence="1">Uncharacterized protein</fullName>
    </submittedName>
</protein>
<name>A0A1B8QBN0_9GAMM</name>
<dbReference type="RefSeq" id="WP_067337956.1">
    <property type="nucleotide sequence ID" value="NZ_LZNA01000052.1"/>
</dbReference>
<proteinExistence type="predicted"/>
<keyword evidence="2" id="KW-1185">Reference proteome</keyword>
<sequence length="128" mass="14741">MSVYQIPKENFQELYIFEGGLFHYDLTNIDFSIIVNCVDYPSMPENINTPDYLDCVKISFKNYTYLRFVKSYDIGEKSYENSIELGEITCKDNLLDYGGSLQPVATSFGIPTNFTIEIICDNIELEII</sequence>